<evidence type="ECO:0000313" key="2">
    <source>
        <dbReference type="Proteomes" id="UP001576780"/>
    </source>
</evidence>
<organism evidence="1 2">
    <name type="scientific">Floridaenema evergladense BLCC-F167</name>
    <dbReference type="NCBI Taxonomy" id="3153639"/>
    <lineage>
        <taxon>Bacteria</taxon>
        <taxon>Bacillati</taxon>
        <taxon>Cyanobacteriota</taxon>
        <taxon>Cyanophyceae</taxon>
        <taxon>Oscillatoriophycideae</taxon>
        <taxon>Aerosakkonematales</taxon>
        <taxon>Aerosakkonemataceae</taxon>
        <taxon>Floridanema</taxon>
        <taxon>Floridanema evergladense</taxon>
    </lineage>
</organism>
<keyword evidence="2" id="KW-1185">Reference proteome</keyword>
<dbReference type="Pfam" id="PF26541">
    <property type="entry name" value="MafI2"/>
    <property type="match status" value="1"/>
</dbReference>
<dbReference type="InterPro" id="IPR058702">
    <property type="entry name" value="MafI2-like"/>
</dbReference>
<accession>A0ABV4WJ93</accession>
<gene>
    <name evidence="1" type="ORF">ACE1CA_11540</name>
</gene>
<sequence>MGWNDKSINILCFFDGFISEEDREAMSCVETEVMADFPEFEIKLSPLRYDALKQMKSLDAWVYRRSENMLENGEIEKNQKL</sequence>
<dbReference type="RefSeq" id="WP_413277576.1">
    <property type="nucleotide sequence ID" value="NZ_JBHFNT010000097.1"/>
</dbReference>
<dbReference type="EMBL" id="JBHFNT010000097">
    <property type="protein sequence ID" value="MFB2835154.1"/>
    <property type="molecule type" value="Genomic_DNA"/>
</dbReference>
<name>A0ABV4WJ93_9CYAN</name>
<evidence type="ECO:0000313" key="1">
    <source>
        <dbReference type="EMBL" id="MFB2835154.1"/>
    </source>
</evidence>
<protein>
    <recommendedName>
        <fullName evidence="3">LAGLIDADG homing endonuclease</fullName>
    </recommendedName>
</protein>
<comment type="caution">
    <text evidence="1">The sequence shown here is derived from an EMBL/GenBank/DDBJ whole genome shotgun (WGS) entry which is preliminary data.</text>
</comment>
<dbReference type="Proteomes" id="UP001576780">
    <property type="component" value="Unassembled WGS sequence"/>
</dbReference>
<proteinExistence type="predicted"/>
<reference evidence="1 2" key="1">
    <citation type="submission" date="2024-09" db="EMBL/GenBank/DDBJ databases">
        <title>Floridaenema gen nov. (Aerosakkonemataceae, Aerosakkonematales ord. nov., Cyanobacteria) from benthic tropical and subtropical fresh waters, with the description of four new species.</title>
        <authorList>
            <person name="Moretto J.A."/>
            <person name="Berthold D.E."/>
            <person name="Lefler F.W."/>
            <person name="Huang I.-S."/>
            <person name="Laughinghouse H. IV."/>
        </authorList>
    </citation>
    <scope>NUCLEOTIDE SEQUENCE [LARGE SCALE GENOMIC DNA]</scope>
    <source>
        <strain evidence="1 2">BLCC-F167</strain>
    </source>
</reference>
<evidence type="ECO:0008006" key="3">
    <source>
        <dbReference type="Google" id="ProtNLM"/>
    </source>
</evidence>